<evidence type="ECO:0000259" key="2">
    <source>
        <dbReference type="Pfam" id="PF00144"/>
    </source>
</evidence>
<dbReference type="InterPro" id="IPR058664">
    <property type="entry name" value="ARB_00930-like_C"/>
</dbReference>
<dbReference type="SUPFAM" id="SSF56601">
    <property type="entry name" value="beta-lactamase/transpeptidase-like"/>
    <property type="match status" value="1"/>
</dbReference>
<dbReference type="InterPro" id="IPR001466">
    <property type="entry name" value="Beta-lactam-related"/>
</dbReference>
<feature type="chain" id="PRO_5042487472" description="Beta-lactamase-related domain-containing protein" evidence="1">
    <location>
        <begin position="22"/>
        <end position="560"/>
    </location>
</feature>
<comment type="caution">
    <text evidence="4">The sequence shown here is derived from an EMBL/GenBank/DDBJ whole genome shotgun (WGS) entry which is preliminary data.</text>
</comment>
<dbReference type="PANTHER" id="PTHR22935">
    <property type="entry name" value="PENICILLIN-BINDING PROTEIN"/>
    <property type="match status" value="1"/>
</dbReference>
<evidence type="ECO:0000313" key="5">
    <source>
        <dbReference type="Proteomes" id="UP001251528"/>
    </source>
</evidence>
<keyword evidence="1" id="KW-0732">Signal</keyword>
<dbReference type="InterPro" id="IPR012338">
    <property type="entry name" value="Beta-lactam/transpept-like"/>
</dbReference>
<sequence length="560" mass="60935">MFARTSATLILALQLFFSAHAQNDTIKFSPCPLIGAYYPPPSSSSIQESGLATQAKRDFDELIQNGGHKVYGKIFNTTSFSVVYFTGFDAKPGNSALFEYHHTSPRDTKNHNVLINSDTKFPLAQVSMVFTVYGWLLAMGEQWTAPITKFLPQLRDEKKLLSIPWEDITIGDLAGHTSGLPRTSSACVIGKDCKSSDFLKAVAPEQPVFLPSTSPMISYTSFQLLAAAMESTSKSSFAEVLESKMFKPLNLNSSGLLGQKNLPIFVEAGLNRSLIGEPAFVPEFEFRLTKSGIWLIESNRALSIVSTLGDLARAGTAMLSSKLASKAITRRWLHHNVDTSNLRNGVGYPWEIYRAGSKPINPIIDIFTKSGALGSYASYFGISPDLKLGFAIVAHDETVTDGNLDLNVYVDLVSESIQLLQGVAGKETATAYSGKFTGGNGNSAVLSLGDLKPGIEIKSLLVNGTDVKKQVAEKMGVKLESLDYRLYPTNIRDSKRHQFVAVLQDRDAPVDAGTPTCITWQSVGTMIDLPYTFVFELDGEGKANAVTFGRGEGEKVFSRA</sequence>
<dbReference type="Gene3D" id="3.40.710.10">
    <property type="entry name" value="DD-peptidase/beta-lactamase superfamily"/>
    <property type="match status" value="1"/>
</dbReference>
<gene>
    <name evidence="4" type="ORF">QQS21_011510</name>
</gene>
<feature type="domain" description="Beta-lactamase-related" evidence="2">
    <location>
        <begin position="109"/>
        <end position="400"/>
    </location>
</feature>
<evidence type="ECO:0000313" key="4">
    <source>
        <dbReference type="EMBL" id="KAK2590805.1"/>
    </source>
</evidence>
<dbReference type="Pfam" id="PF00144">
    <property type="entry name" value="Beta-lactamase"/>
    <property type="match status" value="1"/>
</dbReference>
<dbReference type="Pfam" id="PF26335">
    <property type="entry name" value="ARB_00930_C"/>
    <property type="match status" value="1"/>
</dbReference>
<dbReference type="AlphaFoldDB" id="A0AAJ0FVT6"/>
<organism evidence="4 5">
    <name type="scientific">Conoideocrella luteorostrata</name>
    <dbReference type="NCBI Taxonomy" id="1105319"/>
    <lineage>
        <taxon>Eukaryota</taxon>
        <taxon>Fungi</taxon>
        <taxon>Dikarya</taxon>
        <taxon>Ascomycota</taxon>
        <taxon>Pezizomycotina</taxon>
        <taxon>Sordariomycetes</taxon>
        <taxon>Hypocreomycetidae</taxon>
        <taxon>Hypocreales</taxon>
        <taxon>Clavicipitaceae</taxon>
        <taxon>Conoideocrella</taxon>
    </lineage>
</organism>
<name>A0AAJ0FVT6_9HYPO</name>
<proteinExistence type="predicted"/>
<dbReference type="Proteomes" id="UP001251528">
    <property type="component" value="Unassembled WGS sequence"/>
</dbReference>
<feature type="signal peptide" evidence="1">
    <location>
        <begin position="1"/>
        <end position="21"/>
    </location>
</feature>
<dbReference type="EMBL" id="JASWJB010000394">
    <property type="protein sequence ID" value="KAK2590805.1"/>
    <property type="molecule type" value="Genomic_DNA"/>
</dbReference>
<evidence type="ECO:0000256" key="1">
    <source>
        <dbReference type="SAM" id="SignalP"/>
    </source>
</evidence>
<dbReference type="InterPro" id="IPR051478">
    <property type="entry name" value="Beta-lactamase-like_AB/R"/>
</dbReference>
<reference evidence="4" key="1">
    <citation type="submission" date="2023-06" db="EMBL/GenBank/DDBJ databases">
        <title>Conoideocrella luteorostrata (Hypocreales: Clavicipitaceae), a potential biocontrol fungus for elongate hemlock scale in United States Christmas tree production areas.</title>
        <authorList>
            <person name="Barrett H."/>
            <person name="Lovett B."/>
            <person name="Macias A.M."/>
            <person name="Stajich J.E."/>
            <person name="Kasson M.T."/>
        </authorList>
    </citation>
    <scope>NUCLEOTIDE SEQUENCE</scope>
    <source>
        <strain evidence="4">ARSEF 14590</strain>
    </source>
</reference>
<evidence type="ECO:0000259" key="3">
    <source>
        <dbReference type="Pfam" id="PF26335"/>
    </source>
</evidence>
<protein>
    <recommendedName>
        <fullName evidence="6">Beta-lactamase-related domain-containing protein</fullName>
    </recommendedName>
</protein>
<accession>A0AAJ0FVT6</accession>
<dbReference type="PANTHER" id="PTHR22935:SF97">
    <property type="entry name" value="BETA-LACTAMASE-RELATED DOMAIN-CONTAINING PROTEIN"/>
    <property type="match status" value="1"/>
</dbReference>
<evidence type="ECO:0008006" key="6">
    <source>
        <dbReference type="Google" id="ProtNLM"/>
    </source>
</evidence>
<keyword evidence="5" id="KW-1185">Reference proteome</keyword>
<feature type="domain" description="Beta-lactamase-like ARB-00930-like C-terminal" evidence="3">
    <location>
        <begin position="425"/>
        <end position="547"/>
    </location>
</feature>